<organism evidence="2 3">
    <name type="scientific">Chryseobacterium taihuense</name>
    <dbReference type="NCBI Taxonomy" id="1141221"/>
    <lineage>
        <taxon>Bacteria</taxon>
        <taxon>Pseudomonadati</taxon>
        <taxon>Bacteroidota</taxon>
        <taxon>Flavobacteriia</taxon>
        <taxon>Flavobacteriales</taxon>
        <taxon>Weeksellaceae</taxon>
        <taxon>Chryseobacterium group</taxon>
        <taxon>Chryseobacterium</taxon>
    </lineage>
</organism>
<evidence type="ECO:0000313" key="2">
    <source>
        <dbReference type="EMBL" id="VFB03346.1"/>
    </source>
</evidence>
<evidence type="ECO:0000313" key="3">
    <source>
        <dbReference type="Proteomes" id="UP000290013"/>
    </source>
</evidence>
<proteinExistence type="predicted"/>
<reference evidence="2 3" key="1">
    <citation type="submission" date="2019-02" db="EMBL/GenBank/DDBJ databases">
        <authorList>
            <consortium name="Pathogen Informatics"/>
        </authorList>
    </citation>
    <scope>NUCLEOTIDE SEQUENCE [LARGE SCALE GENOMIC DNA]</scope>
    <source>
        <strain evidence="2 3">3012STDY6944375</strain>
    </source>
</reference>
<dbReference type="Proteomes" id="UP000290013">
    <property type="component" value="Chromosome"/>
</dbReference>
<dbReference type="EMBL" id="LR215974">
    <property type="protein sequence ID" value="VFB03346.1"/>
    <property type="molecule type" value="Genomic_DNA"/>
</dbReference>
<sequence>MKKILLFAAASAVLVIGINSVKAQKPSGHDKTKNILYFDPEVDPDIEEIKEPTNLAFFTAVSDKISTFRKNKMLRSETRISYENADSKTISEYCRNNDADFAIVPKVKYFKVGLGKYVFSNQVVVSMKLFDAEGNLIASSDYDTYRKNMRLLGSAENSIKIGTNGAMKNILKELRKIKQSSEAGF</sequence>
<dbReference type="AlphaFoldDB" id="A0A4U8WCR7"/>
<accession>A0A4U8WCR7</accession>
<feature type="signal peptide" evidence="1">
    <location>
        <begin position="1"/>
        <end position="23"/>
    </location>
</feature>
<dbReference type="KEGG" id="ctai:NCTC12078_01354"/>
<keyword evidence="1" id="KW-0732">Signal</keyword>
<protein>
    <recommendedName>
        <fullName evidence="4">Pyruvate decarboxylase</fullName>
    </recommendedName>
</protein>
<evidence type="ECO:0000256" key="1">
    <source>
        <dbReference type="SAM" id="SignalP"/>
    </source>
</evidence>
<gene>
    <name evidence="2" type="ORF">NCTC12078_01354</name>
</gene>
<name>A0A4U8WCR7_9FLAO</name>
<evidence type="ECO:0008006" key="4">
    <source>
        <dbReference type="Google" id="ProtNLM"/>
    </source>
</evidence>
<feature type="chain" id="PRO_5020222540" description="Pyruvate decarboxylase" evidence="1">
    <location>
        <begin position="24"/>
        <end position="185"/>
    </location>
</feature>
<dbReference type="RefSeq" id="WP_130913988.1">
    <property type="nucleotide sequence ID" value="NZ_LR215974.1"/>
</dbReference>